<protein>
    <recommendedName>
        <fullName evidence="10">SOSEKI DIX-like domain-containing protein</fullName>
    </recommendedName>
</protein>
<evidence type="ECO:0000256" key="3">
    <source>
        <dbReference type="ARBA" id="ARBA00022475"/>
    </source>
</evidence>
<keyword evidence="4" id="KW-0132">Cell division</keyword>
<feature type="compositionally biased region" description="Polar residues" evidence="9">
    <location>
        <begin position="386"/>
        <end position="402"/>
    </location>
</feature>
<dbReference type="EMBL" id="CABITT030000008">
    <property type="protein sequence ID" value="VVB16636.1"/>
    <property type="molecule type" value="Genomic_DNA"/>
</dbReference>
<keyword evidence="5" id="KW-0472">Membrane</keyword>
<dbReference type="Pfam" id="PF06136">
    <property type="entry name" value="SOK"/>
    <property type="match status" value="1"/>
</dbReference>
<accession>A0A565CTA6</accession>
<evidence type="ECO:0000313" key="11">
    <source>
        <dbReference type="EMBL" id="VVB16636.1"/>
    </source>
</evidence>
<evidence type="ECO:0000256" key="9">
    <source>
        <dbReference type="SAM" id="MobiDB-lite"/>
    </source>
</evidence>
<dbReference type="InterPro" id="IPR010369">
    <property type="entry name" value="SOK"/>
</dbReference>
<dbReference type="GO" id="GO:0051258">
    <property type="term" value="P:protein polymerization"/>
    <property type="evidence" value="ECO:0007669"/>
    <property type="project" value="UniProtKB-ARBA"/>
</dbReference>
<feature type="region of interest" description="Disordered" evidence="9">
    <location>
        <begin position="152"/>
        <end position="178"/>
    </location>
</feature>
<evidence type="ECO:0000259" key="10">
    <source>
        <dbReference type="Pfam" id="PF06136"/>
    </source>
</evidence>
<keyword evidence="2" id="KW-0217">Developmental protein</keyword>
<feature type="compositionally biased region" description="Polar residues" evidence="9">
    <location>
        <begin position="161"/>
        <end position="178"/>
    </location>
</feature>
<dbReference type="GO" id="GO:0051301">
    <property type="term" value="P:cell division"/>
    <property type="evidence" value="ECO:0007669"/>
    <property type="project" value="UniProtKB-KW"/>
</dbReference>
<comment type="similarity">
    <text evidence="7">Belongs to the SOSEKI family.</text>
</comment>
<organism evidence="11 12">
    <name type="scientific">Arabis nemorensis</name>
    <dbReference type="NCBI Taxonomy" id="586526"/>
    <lineage>
        <taxon>Eukaryota</taxon>
        <taxon>Viridiplantae</taxon>
        <taxon>Streptophyta</taxon>
        <taxon>Embryophyta</taxon>
        <taxon>Tracheophyta</taxon>
        <taxon>Spermatophyta</taxon>
        <taxon>Magnoliopsida</taxon>
        <taxon>eudicotyledons</taxon>
        <taxon>Gunneridae</taxon>
        <taxon>Pentapetalae</taxon>
        <taxon>rosids</taxon>
        <taxon>malvids</taxon>
        <taxon>Brassicales</taxon>
        <taxon>Brassicaceae</taxon>
        <taxon>Arabideae</taxon>
        <taxon>Arabis</taxon>
    </lineage>
</organism>
<dbReference type="GO" id="GO:0005886">
    <property type="term" value="C:plasma membrane"/>
    <property type="evidence" value="ECO:0007669"/>
    <property type="project" value="UniProtKB-SubCell"/>
</dbReference>
<reference evidence="11" key="1">
    <citation type="submission" date="2019-07" db="EMBL/GenBank/DDBJ databases">
        <authorList>
            <person name="Dittberner H."/>
        </authorList>
    </citation>
    <scope>NUCLEOTIDE SEQUENCE [LARGE SCALE GENOMIC DNA]</scope>
</reference>
<dbReference type="PANTHER" id="PTHR31083:SF4">
    <property type="entry name" value="PROTEIN SOSEKI 4-RELATED"/>
    <property type="match status" value="1"/>
</dbReference>
<dbReference type="GO" id="GO:2000067">
    <property type="term" value="P:regulation of root morphogenesis"/>
    <property type="evidence" value="ECO:0007669"/>
    <property type="project" value="UniProtKB-ARBA"/>
</dbReference>
<feature type="compositionally biased region" description="Polar residues" evidence="9">
    <location>
        <begin position="236"/>
        <end position="245"/>
    </location>
</feature>
<dbReference type="InterPro" id="IPR021182">
    <property type="entry name" value="SOK_magnoliopsida"/>
</dbReference>
<comment type="subunit">
    <text evidence="8">Homodimer. Forms long polymer filaments with other SOKs proteins polymers (e.g. SOK1, SOK2, SOK3 and SOK4) crucial for polar localization and biological activity. Binds to ANGUSTIFOLIA (AN).</text>
</comment>
<dbReference type="AlphaFoldDB" id="A0A565CTA6"/>
<evidence type="ECO:0000256" key="6">
    <source>
        <dbReference type="ARBA" id="ARBA00023306"/>
    </source>
</evidence>
<dbReference type="GO" id="GO:0090708">
    <property type="term" value="P:specification of plant organ axis polarity"/>
    <property type="evidence" value="ECO:0007669"/>
    <property type="project" value="UniProtKB-ARBA"/>
</dbReference>
<dbReference type="PANTHER" id="PTHR31083">
    <property type="entry name" value="UPSTREAM OF FLC PROTEIN (DUF966)"/>
    <property type="match status" value="1"/>
</dbReference>
<feature type="domain" description="SOSEKI DIX-like" evidence="10">
    <location>
        <begin position="49"/>
        <end position="137"/>
    </location>
</feature>
<keyword evidence="3" id="KW-1003">Cell membrane</keyword>
<proteinExistence type="inferred from homology"/>
<evidence type="ECO:0000256" key="1">
    <source>
        <dbReference type="ARBA" id="ARBA00004413"/>
    </source>
</evidence>
<dbReference type="InterPro" id="IPR048351">
    <property type="entry name" value="SOK_DIX"/>
</dbReference>
<evidence type="ECO:0000256" key="8">
    <source>
        <dbReference type="ARBA" id="ARBA00046534"/>
    </source>
</evidence>
<evidence type="ECO:0000256" key="5">
    <source>
        <dbReference type="ARBA" id="ARBA00023136"/>
    </source>
</evidence>
<evidence type="ECO:0000256" key="7">
    <source>
        <dbReference type="ARBA" id="ARBA00024211"/>
    </source>
</evidence>
<comment type="caution">
    <text evidence="11">The sequence shown here is derived from an EMBL/GenBank/DDBJ whole genome shotgun (WGS) entry which is preliminary data.</text>
</comment>
<dbReference type="Proteomes" id="UP000489600">
    <property type="component" value="Unassembled WGS sequence"/>
</dbReference>
<comment type="subcellular location">
    <subcellularLocation>
        <location evidence="1">Cell membrane</location>
        <topology evidence="1">Peripheral membrane protein</topology>
        <orientation evidence="1">Cytoplasmic side</orientation>
    </subcellularLocation>
</comment>
<keyword evidence="12" id="KW-1185">Reference proteome</keyword>
<sequence length="430" mass="48463">MSSRGVFRATPDNNYLVPRRSRDHQQDTSPDRNPIWSEPRHKPVVNRKVPVVYYICRNGQLDHPHFMEVTLSSHDGLYLKDVINRLNDLRGKGMASLYSWSSKRSYKNGFVWHDLSEDDFIFPVQGQEYVLKGSEVLDSCLMSNPRSLLETTSFRDPRSLNPENKNSGDDISTVNRRRNQSWSSIDLSEYKVYKATESSAESTHRLAADASTQTDDRRRRRKPAKEEIEEVKTPASYENNQSTETELSRDEISPPPSDSSPETLENLIKADGRLILRPNETSNDHHRTVESLSSGRMRASAVLMQLISCGTMSFKECGPVLLKDQGLSLTGRSECTVSGGAGDNSSGERVEKELKSFGRVKLEDKEYFSGSLIETKKEELVPALKRSSSYNADRSSRMGPTTENDEEEVVRAKCIPRKPKPVAPRSNGGQ</sequence>
<feature type="region of interest" description="Disordered" evidence="9">
    <location>
        <begin position="383"/>
        <end position="430"/>
    </location>
</feature>
<feature type="region of interest" description="Disordered" evidence="9">
    <location>
        <begin position="198"/>
        <end position="263"/>
    </location>
</feature>
<name>A0A565CTA6_9BRAS</name>
<gene>
    <name evidence="11" type="ORF">ANE_LOCUS27080</name>
</gene>
<evidence type="ECO:0000256" key="2">
    <source>
        <dbReference type="ARBA" id="ARBA00022473"/>
    </source>
</evidence>
<evidence type="ECO:0000313" key="12">
    <source>
        <dbReference type="Proteomes" id="UP000489600"/>
    </source>
</evidence>
<keyword evidence="6" id="KW-0131">Cell cycle</keyword>
<dbReference type="OrthoDB" id="1280899at2759"/>
<feature type="region of interest" description="Disordered" evidence="9">
    <location>
        <begin position="1"/>
        <end position="40"/>
    </location>
</feature>
<evidence type="ECO:0000256" key="4">
    <source>
        <dbReference type="ARBA" id="ARBA00022618"/>
    </source>
</evidence>
<dbReference type="PIRSF" id="PIRSF031043">
    <property type="entry name" value="UCP031043"/>
    <property type="match status" value="1"/>
</dbReference>
<dbReference type="GO" id="GO:0051302">
    <property type="term" value="P:regulation of cell division"/>
    <property type="evidence" value="ECO:0007669"/>
    <property type="project" value="UniProtKB-ARBA"/>
</dbReference>